<evidence type="ECO:0000256" key="1">
    <source>
        <dbReference type="SAM" id="MobiDB-lite"/>
    </source>
</evidence>
<name>A0A1F6GEP6_9PROT</name>
<proteinExistence type="predicted"/>
<accession>A0A1F6GEP6</accession>
<comment type="caution">
    <text evidence="2">The sequence shown here is derived from an EMBL/GenBank/DDBJ whole genome shotgun (WGS) entry which is preliminary data.</text>
</comment>
<protein>
    <recommendedName>
        <fullName evidence="4">FecR protein domain-containing protein</fullName>
    </recommendedName>
</protein>
<evidence type="ECO:0000313" key="3">
    <source>
        <dbReference type="Proteomes" id="UP000178449"/>
    </source>
</evidence>
<feature type="compositionally biased region" description="Basic and acidic residues" evidence="1">
    <location>
        <begin position="239"/>
        <end position="251"/>
    </location>
</feature>
<dbReference type="STRING" id="1817772.A2527_03230"/>
<dbReference type="Proteomes" id="UP000178449">
    <property type="component" value="Unassembled WGS sequence"/>
</dbReference>
<feature type="compositionally biased region" description="Pro residues" evidence="1">
    <location>
        <begin position="208"/>
        <end position="217"/>
    </location>
</feature>
<gene>
    <name evidence="2" type="ORF">A2527_03230</name>
</gene>
<reference evidence="2 3" key="1">
    <citation type="journal article" date="2016" name="Nat. Commun.">
        <title>Thousands of microbial genomes shed light on interconnected biogeochemical processes in an aquifer system.</title>
        <authorList>
            <person name="Anantharaman K."/>
            <person name="Brown C.T."/>
            <person name="Hug L.A."/>
            <person name="Sharon I."/>
            <person name="Castelle C.J."/>
            <person name="Probst A.J."/>
            <person name="Thomas B.C."/>
            <person name="Singh A."/>
            <person name="Wilkins M.J."/>
            <person name="Karaoz U."/>
            <person name="Brodie E.L."/>
            <person name="Williams K.H."/>
            <person name="Hubbard S.S."/>
            <person name="Banfield J.F."/>
        </authorList>
    </citation>
    <scope>NUCLEOTIDE SEQUENCE [LARGE SCALE GENOMIC DNA]</scope>
</reference>
<dbReference type="AlphaFoldDB" id="A0A1F6GEP6"/>
<evidence type="ECO:0000313" key="2">
    <source>
        <dbReference type="EMBL" id="OGG96585.1"/>
    </source>
</evidence>
<feature type="compositionally biased region" description="Basic and acidic residues" evidence="1">
    <location>
        <begin position="223"/>
        <end position="232"/>
    </location>
</feature>
<feature type="region of interest" description="Disordered" evidence="1">
    <location>
        <begin position="207"/>
        <end position="251"/>
    </location>
</feature>
<evidence type="ECO:0008006" key="4">
    <source>
        <dbReference type="Google" id="ProtNLM"/>
    </source>
</evidence>
<dbReference type="EMBL" id="MFNE01000010">
    <property type="protein sequence ID" value="OGG96585.1"/>
    <property type="molecule type" value="Genomic_DNA"/>
</dbReference>
<organism evidence="2 3">
    <name type="scientific">Candidatus Lambdaproteobacteria bacterium RIFOXYD2_FULL_50_16</name>
    <dbReference type="NCBI Taxonomy" id="1817772"/>
    <lineage>
        <taxon>Bacteria</taxon>
        <taxon>Pseudomonadati</taxon>
        <taxon>Pseudomonadota</taxon>
        <taxon>Candidatus Lambdaproteobacteria</taxon>
    </lineage>
</organism>
<sequence length="251" mass="27695">MRALSLIIFLTIWAAPLWAEESVGQLILDEGQAKIDRNHLDIVLLKPGKQEKVEVGDELFIGDASRARLVLANGNGELRLYSKSLVRLYNTGKKNLIGLPIGKALVELNDSANLEITTANSRLSTKGAKVLVWMQGKETWVLMLKGSGQVINLVDPEKQVSLQAGQATAVYQNEAPSPPLAFDPETLSEALNLDSNQPALKLRQLWPLPLPPIPPKGPLNKSSKSESDRIDEVEQQLDQAREQINEIQKRD</sequence>